<evidence type="ECO:0000313" key="13">
    <source>
        <dbReference type="Proteomes" id="UP001152320"/>
    </source>
</evidence>
<evidence type="ECO:0000256" key="1">
    <source>
        <dbReference type="ARBA" id="ARBA00004651"/>
    </source>
</evidence>
<comment type="subcellular location">
    <subcellularLocation>
        <location evidence="1">Cell membrane</location>
        <topology evidence="1">Multi-pass membrane protein</topology>
    </subcellularLocation>
</comment>
<dbReference type="PRINTS" id="PR00783">
    <property type="entry name" value="MINTRINSICP"/>
</dbReference>
<keyword evidence="3 9" id="KW-0813">Transport</keyword>
<keyword evidence="7 11" id="KW-1133">Transmembrane helix</keyword>
<evidence type="ECO:0000256" key="4">
    <source>
        <dbReference type="ARBA" id="ARBA00022475"/>
    </source>
</evidence>
<evidence type="ECO:0000256" key="11">
    <source>
        <dbReference type="SAM" id="Phobius"/>
    </source>
</evidence>
<organism evidence="12 13">
    <name type="scientific">Holothuria leucospilota</name>
    <name type="common">Black long sea cucumber</name>
    <name type="synonym">Mertensiothuria leucospilota</name>
    <dbReference type="NCBI Taxonomy" id="206669"/>
    <lineage>
        <taxon>Eukaryota</taxon>
        <taxon>Metazoa</taxon>
        <taxon>Echinodermata</taxon>
        <taxon>Eleutherozoa</taxon>
        <taxon>Echinozoa</taxon>
        <taxon>Holothuroidea</taxon>
        <taxon>Aspidochirotacea</taxon>
        <taxon>Aspidochirotida</taxon>
        <taxon>Holothuriidae</taxon>
        <taxon>Holothuria</taxon>
    </lineage>
</organism>
<evidence type="ECO:0000256" key="6">
    <source>
        <dbReference type="ARBA" id="ARBA00022737"/>
    </source>
</evidence>
<dbReference type="InterPro" id="IPR022357">
    <property type="entry name" value="MIP_CS"/>
</dbReference>
<keyword evidence="8 11" id="KW-0472">Membrane</keyword>
<evidence type="ECO:0000256" key="10">
    <source>
        <dbReference type="SAM" id="MobiDB-lite"/>
    </source>
</evidence>
<dbReference type="InterPro" id="IPR023271">
    <property type="entry name" value="Aquaporin-like"/>
</dbReference>
<comment type="similarity">
    <text evidence="2 9">Belongs to the MIP/aquaporin (TC 1.A.8) family.</text>
</comment>
<dbReference type="InterPro" id="IPR000425">
    <property type="entry name" value="MIP"/>
</dbReference>
<keyword evidence="13" id="KW-1185">Reference proteome</keyword>
<dbReference type="Gene3D" id="1.20.1080.10">
    <property type="entry name" value="Glycerol uptake facilitator protein"/>
    <property type="match status" value="1"/>
</dbReference>
<evidence type="ECO:0000256" key="3">
    <source>
        <dbReference type="ARBA" id="ARBA00022448"/>
    </source>
</evidence>
<protein>
    <submittedName>
        <fullName evidence="12">Aquaporin-4</fullName>
    </submittedName>
</protein>
<evidence type="ECO:0000256" key="8">
    <source>
        <dbReference type="ARBA" id="ARBA00023136"/>
    </source>
</evidence>
<feature type="transmembrane region" description="Helical" evidence="11">
    <location>
        <begin position="210"/>
        <end position="231"/>
    </location>
</feature>
<dbReference type="EMBL" id="JAIZAY010000005">
    <property type="protein sequence ID" value="KAJ8042151.1"/>
    <property type="molecule type" value="Genomic_DNA"/>
</dbReference>
<keyword evidence="6" id="KW-0677">Repeat</keyword>
<dbReference type="FunFam" id="1.20.1080.10:FF:000009">
    <property type="entry name" value="aquaporin-4 isoform X1"/>
    <property type="match status" value="1"/>
</dbReference>
<dbReference type="PANTHER" id="PTHR19139:SF199">
    <property type="entry name" value="MIP17260P"/>
    <property type="match status" value="1"/>
</dbReference>
<evidence type="ECO:0000313" key="12">
    <source>
        <dbReference type="EMBL" id="KAJ8042151.1"/>
    </source>
</evidence>
<feature type="transmembrane region" description="Helical" evidence="11">
    <location>
        <begin position="169"/>
        <end position="190"/>
    </location>
</feature>
<accession>A0A9Q1HEG5</accession>
<evidence type="ECO:0000256" key="5">
    <source>
        <dbReference type="ARBA" id="ARBA00022692"/>
    </source>
</evidence>
<feature type="transmembrane region" description="Helical" evidence="11">
    <location>
        <begin position="50"/>
        <end position="73"/>
    </location>
</feature>
<sequence>MIMCAKMWQEIQSVNFWRAVLAEFVGMAMFLFVGLGATSTFESQGDNDPVRIALCFGLAIATIVHCTAHISGGHVNPAVTIAFFVMHRITPLRTMMYIAAQILGSAVGTALFKVVSPSSVNSRLGPTALHESINPVQGLLIEIFLTFQLVWTVFATVDSGRQDLKGSGPLAIGLAVILGHLSGIRYTGASMNPARSFGSAAIGGTWDDHWIYWVGPIIGGIVAAVMYDWILDPKAKWDRVKKCGTFEYDQAEGGEENRETVLEVLPGNSVNNKDDGN</sequence>
<dbReference type="InterPro" id="IPR034294">
    <property type="entry name" value="Aquaporin_transptr"/>
</dbReference>
<dbReference type="Pfam" id="PF00230">
    <property type="entry name" value="MIP"/>
    <property type="match status" value="1"/>
</dbReference>
<feature type="region of interest" description="Disordered" evidence="10">
    <location>
        <begin position="257"/>
        <end position="277"/>
    </location>
</feature>
<reference evidence="12" key="1">
    <citation type="submission" date="2021-10" db="EMBL/GenBank/DDBJ databases">
        <title>Tropical sea cucumber genome reveals ecological adaptation and Cuvierian tubules defense mechanism.</title>
        <authorList>
            <person name="Chen T."/>
        </authorList>
    </citation>
    <scope>NUCLEOTIDE SEQUENCE</scope>
    <source>
        <strain evidence="12">Nanhai2018</strain>
        <tissue evidence="12">Muscle</tissue>
    </source>
</reference>
<dbReference type="GO" id="GO:0015250">
    <property type="term" value="F:water channel activity"/>
    <property type="evidence" value="ECO:0007669"/>
    <property type="project" value="TreeGrafter"/>
</dbReference>
<evidence type="ECO:0000256" key="9">
    <source>
        <dbReference type="RuleBase" id="RU000477"/>
    </source>
</evidence>
<keyword evidence="4" id="KW-1003">Cell membrane</keyword>
<dbReference type="NCBIfam" id="TIGR00861">
    <property type="entry name" value="MIP"/>
    <property type="match status" value="1"/>
</dbReference>
<dbReference type="SUPFAM" id="SSF81338">
    <property type="entry name" value="Aquaporin-like"/>
    <property type="match status" value="1"/>
</dbReference>
<keyword evidence="5 9" id="KW-0812">Transmembrane</keyword>
<name>A0A9Q1HEG5_HOLLE</name>
<proteinExistence type="inferred from homology"/>
<dbReference type="PANTHER" id="PTHR19139">
    <property type="entry name" value="AQUAPORIN TRANSPORTER"/>
    <property type="match status" value="1"/>
</dbReference>
<feature type="transmembrane region" description="Helical" evidence="11">
    <location>
        <begin position="94"/>
        <end position="116"/>
    </location>
</feature>
<evidence type="ECO:0000256" key="2">
    <source>
        <dbReference type="ARBA" id="ARBA00006175"/>
    </source>
</evidence>
<dbReference type="CDD" id="cd00333">
    <property type="entry name" value="MIP"/>
    <property type="match status" value="1"/>
</dbReference>
<feature type="transmembrane region" description="Helical" evidence="11">
    <location>
        <begin position="20"/>
        <end position="38"/>
    </location>
</feature>
<dbReference type="OrthoDB" id="3222at2759"/>
<dbReference type="GO" id="GO:0005886">
    <property type="term" value="C:plasma membrane"/>
    <property type="evidence" value="ECO:0007669"/>
    <property type="project" value="UniProtKB-SubCell"/>
</dbReference>
<evidence type="ECO:0000256" key="7">
    <source>
        <dbReference type="ARBA" id="ARBA00022989"/>
    </source>
</evidence>
<dbReference type="AlphaFoldDB" id="A0A9Q1HEG5"/>
<comment type="caution">
    <text evidence="12">The sequence shown here is derived from an EMBL/GenBank/DDBJ whole genome shotgun (WGS) entry which is preliminary data.</text>
</comment>
<dbReference type="GO" id="GO:0048878">
    <property type="term" value="P:chemical homeostasis"/>
    <property type="evidence" value="ECO:0007669"/>
    <property type="project" value="UniProtKB-ARBA"/>
</dbReference>
<feature type="transmembrane region" description="Helical" evidence="11">
    <location>
        <begin position="136"/>
        <end position="157"/>
    </location>
</feature>
<dbReference type="Proteomes" id="UP001152320">
    <property type="component" value="Chromosome 5"/>
</dbReference>
<gene>
    <name evidence="12" type="ORF">HOLleu_13142</name>
</gene>
<dbReference type="PROSITE" id="PS00221">
    <property type="entry name" value="MIP"/>
    <property type="match status" value="1"/>
</dbReference>